<sequence>EEDSSAENNSIDSSDIGRSTEDESASAESNEVSLFQEEDDGSTERNNPAPVKYGWRDWRDWRSPERGHPLSTEKCTRAFPKIVRRTSSCRYLCRGWPIRTEEEEDGSLCWARRGYRGYCLKGVCQRGVWPGQITTSTSSTTTTTTTPAPRPKTRPPPTGKVDDEHHRECDRVEHNPQRGYVLSCRYLCKGWPLKVANEVDGTPCA</sequence>
<feature type="non-terminal residue" evidence="1">
    <location>
        <position position="1"/>
    </location>
</feature>
<reference evidence="1 2" key="1">
    <citation type="journal article" date="2020" name="Cell">
        <title>Large-Scale Comparative Analyses of Tick Genomes Elucidate Their Genetic Diversity and Vector Capacities.</title>
        <authorList>
            <consortium name="Tick Genome and Microbiome Consortium (TIGMIC)"/>
            <person name="Jia N."/>
            <person name="Wang J."/>
            <person name="Shi W."/>
            <person name="Du L."/>
            <person name="Sun Y."/>
            <person name="Zhan W."/>
            <person name="Jiang J.F."/>
            <person name="Wang Q."/>
            <person name="Zhang B."/>
            <person name="Ji P."/>
            <person name="Bell-Sakyi L."/>
            <person name="Cui X.M."/>
            <person name="Yuan T.T."/>
            <person name="Jiang B.G."/>
            <person name="Yang W.F."/>
            <person name="Lam T.T."/>
            <person name="Chang Q.C."/>
            <person name="Ding S.J."/>
            <person name="Wang X.J."/>
            <person name="Zhu J.G."/>
            <person name="Ruan X.D."/>
            <person name="Zhao L."/>
            <person name="Wei J.T."/>
            <person name="Ye R.Z."/>
            <person name="Que T.C."/>
            <person name="Du C.H."/>
            <person name="Zhou Y.H."/>
            <person name="Cheng J.X."/>
            <person name="Dai P.F."/>
            <person name="Guo W.B."/>
            <person name="Han X.H."/>
            <person name="Huang E.J."/>
            <person name="Li L.F."/>
            <person name="Wei W."/>
            <person name="Gao Y.C."/>
            <person name="Liu J.Z."/>
            <person name="Shao H.Z."/>
            <person name="Wang X."/>
            <person name="Wang C.C."/>
            <person name="Yang T.C."/>
            <person name="Huo Q.B."/>
            <person name="Li W."/>
            <person name="Chen H.Y."/>
            <person name="Chen S.E."/>
            <person name="Zhou L.G."/>
            <person name="Ni X.B."/>
            <person name="Tian J.H."/>
            <person name="Sheng Y."/>
            <person name="Liu T."/>
            <person name="Pan Y.S."/>
            <person name="Xia L.Y."/>
            <person name="Li J."/>
            <person name="Zhao F."/>
            <person name="Cao W.C."/>
        </authorList>
    </citation>
    <scope>NUCLEOTIDE SEQUENCE [LARGE SCALE GENOMIC DNA]</scope>
    <source>
        <strain evidence="1">Iper-2018</strain>
    </source>
</reference>
<comment type="caution">
    <text evidence="1">The sequence shown here is derived from an EMBL/GenBank/DDBJ whole genome shotgun (WGS) entry which is preliminary data.</text>
</comment>
<name>A0AC60PKD8_IXOPE</name>
<keyword evidence="2" id="KW-1185">Reference proteome</keyword>
<gene>
    <name evidence="1" type="ORF">HPB47_002833</name>
</gene>
<proteinExistence type="predicted"/>
<evidence type="ECO:0000313" key="1">
    <source>
        <dbReference type="EMBL" id="KAG0421266.1"/>
    </source>
</evidence>
<evidence type="ECO:0000313" key="2">
    <source>
        <dbReference type="Proteomes" id="UP000805193"/>
    </source>
</evidence>
<organism evidence="1 2">
    <name type="scientific">Ixodes persulcatus</name>
    <name type="common">Taiga tick</name>
    <dbReference type="NCBI Taxonomy" id="34615"/>
    <lineage>
        <taxon>Eukaryota</taxon>
        <taxon>Metazoa</taxon>
        <taxon>Ecdysozoa</taxon>
        <taxon>Arthropoda</taxon>
        <taxon>Chelicerata</taxon>
        <taxon>Arachnida</taxon>
        <taxon>Acari</taxon>
        <taxon>Parasitiformes</taxon>
        <taxon>Ixodida</taxon>
        <taxon>Ixodoidea</taxon>
        <taxon>Ixodidae</taxon>
        <taxon>Ixodinae</taxon>
        <taxon>Ixodes</taxon>
    </lineage>
</organism>
<feature type="non-terminal residue" evidence="1">
    <location>
        <position position="205"/>
    </location>
</feature>
<protein>
    <submittedName>
        <fullName evidence="1">Uncharacterized protein</fullName>
    </submittedName>
</protein>
<dbReference type="Proteomes" id="UP000805193">
    <property type="component" value="Unassembled WGS sequence"/>
</dbReference>
<accession>A0AC60PKD8</accession>
<dbReference type="EMBL" id="JABSTQ010010394">
    <property type="protein sequence ID" value="KAG0421266.1"/>
    <property type="molecule type" value="Genomic_DNA"/>
</dbReference>